<evidence type="ECO:0000313" key="3">
    <source>
        <dbReference type="Proteomes" id="UP000265703"/>
    </source>
</evidence>
<evidence type="ECO:0000259" key="1">
    <source>
        <dbReference type="PROSITE" id="PS50097"/>
    </source>
</evidence>
<gene>
    <name evidence="2" type="ORF">C1645_423439</name>
</gene>
<evidence type="ECO:0000313" key="2">
    <source>
        <dbReference type="EMBL" id="RIA84241.1"/>
    </source>
</evidence>
<dbReference type="SUPFAM" id="SSF54695">
    <property type="entry name" value="POZ domain"/>
    <property type="match status" value="1"/>
</dbReference>
<feature type="domain" description="BTB" evidence="1">
    <location>
        <begin position="21"/>
        <end position="84"/>
    </location>
</feature>
<dbReference type="OrthoDB" id="2355365at2759"/>
<dbReference type="PROSITE" id="PS50097">
    <property type="entry name" value="BTB"/>
    <property type="match status" value="1"/>
</dbReference>
<comment type="caution">
    <text evidence="2">The sequence shown here is derived from an EMBL/GenBank/DDBJ whole genome shotgun (WGS) entry which is preliminary data.</text>
</comment>
<dbReference type="AlphaFoldDB" id="A0A397SN20"/>
<accession>A0A397SN20</accession>
<dbReference type="EMBL" id="QKYT01000507">
    <property type="protein sequence ID" value="RIA84241.1"/>
    <property type="molecule type" value="Genomic_DNA"/>
</dbReference>
<sequence>MDLQRRYDPKILETGILSDHFDIEISVGEEPNTKTFHLNSSILQHQSNYFYRALSTHWIKVENNNIKKFQKPNISVEVFDIIVK</sequence>
<proteinExistence type="predicted"/>
<protein>
    <recommendedName>
        <fullName evidence="1">BTB domain-containing protein</fullName>
    </recommendedName>
</protein>
<name>A0A397SN20_9GLOM</name>
<organism evidence="2 3">
    <name type="scientific">Glomus cerebriforme</name>
    <dbReference type="NCBI Taxonomy" id="658196"/>
    <lineage>
        <taxon>Eukaryota</taxon>
        <taxon>Fungi</taxon>
        <taxon>Fungi incertae sedis</taxon>
        <taxon>Mucoromycota</taxon>
        <taxon>Glomeromycotina</taxon>
        <taxon>Glomeromycetes</taxon>
        <taxon>Glomerales</taxon>
        <taxon>Glomeraceae</taxon>
        <taxon>Glomus</taxon>
    </lineage>
</organism>
<keyword evidence="3" id="KW-1185">Reference proteome</keyword>
<dbReference type="InterPro" id="IPR011333">
    <property type="entry name" value="SKP1/BTB/POZ_sf"/>
</dbReference>
<dbReference type="Gene3D" id="3.30.710.10">
    <property type="entry name" value="Potassium Channel Kv1.1, Chain A"/>
    <property type="match status" value="1"/>
</dbReference>
<dbReference type="Pfam" id="PF00651">
    <property type="entry name" value="BTB"/>
    <property type="match status" value="1"/>
</dbReference>
<dbReference type="InterPro" id="IPR000210">
    <property type="entry name" value="BTB/POZ_dom"/>
</dbReference>
<reference evidence="2 3" key="1">
    <citation type="submission" date="2018-06" db="EMBL/GenBank/DDBJ databases">
        <title>Comparative genomics reveals the genomic features of Rhizophagus irregularis, R. cerebriforme, R. diaphanum and Gigaspora rosea, and their symbiotic lifestyle signature.</title>
        <authorList>
            <person name="Morin E."/>
            <person name="San Clemente H."/>
            <person name="Chen E.C.H."/>
            <person name="De La Providencia I."/>
            <person name="Hainaut M."/>
            <person name="Kuo A."/>
            <person name="Kohler A."/>
            <person name="Murat C."/>
            <person name="Tang N."/>
            <person name="Roy S."/>
            <person name="Loubradou J."/>
            <person name="Henrissat B."/>
            <person name="Grigoriev I.V."/>
            <person name="Corradi N."/>
            <person name="Roux C."/>
            <person name="Martin F.M."/>
        </authorList>
    </citation>
    <scope>NUCLEOTIDE SEQUENCE [LARGE SCALE GENOMIC DNA]</scope>
    <source>
        <strain evidence="2 3">DAOM 227022</strain>
    </source>
</reference>
<dbReference type="Proteomes" id="UP000265703">
    <property type="component" value="Unassembled WGS sequence"/>
</dbReference>
<dbReference type="STRING" id="658196.A0A397SN20"/>